<dbReference type="InterPro" id="IPR000412">
    <property type="entry name" value="ABC_2_transport"/>
</dbReference>
<comment type="subcellular location">
    <subcellularLocation>
        <location evidence="1">Membrane</location>
        <topology evidence="1">Multi-pass membrane protein</topology>
    </subcellularLocation>
</comment>
<feature type="transmembrane region" description="Helical" evidence="5">
    <location>
        <begin position="99"/>
        <end position="123"/>
    </location>
</feature>
<organism evidence="7 8">
    <name type="scientific">Paenibacillus aurantiacus</name>
    <dbReference type="NCBI Taxonomy" id="1936118"/>
    <lineage>
        <taxon>Bacteria</taxon>
        <taxon>Bacillati</taxon>
        <taxon>Bacillota</taxon>
        <taxon>Bacilli</taxon>
        <taxon>Bacillales</taxon>
        <taxon>Paenibacillaceae</taxon>
        <taxon>Paenibacillus</taxon>
    </lineage>
</organism>
<feature type="transmembrane region" description="Helical" evidence="5">
    <location>
        <begin position="223"/>
        <end position="244"/>
    </location>
</feature>
<dbReference type="InterPro" id="IPR013525">
    <property type="entry name" value="ABC2_TM"/>
</dbReference>
<protein>
    <submittedName>
        <fullName evidence="7">ABC transporter permease</fullName>
    </submittedName>
</protein>
<evidence type="ECO:0000256" key="4">
    <source>
        <dbReference type="ARBA" id="ARBA00023136"/>
    </source>
</evidence>
<feature type="transmembrane region" description="Helical" evidence="5">
    <location>
        <begin position="57"/>
        <end position="78"/>
    </location>
</feature>
<evidence type="ECO:0000256" key="2">
    <source>
        <dbReference type="ARBA" id="ARBA00022692"/>
    </source>
</evidence>
<keyword evidence="2 5" id="KW-0812">Transmembrane</keyword>
<dbReference type="InterPro" id="IPR051784">
    <property type="entry name" value="Nod_factor_ABC_transporter"/>
</dbReference>
<keyword evidence="4 5" id="KW-0472">Membrane</keyword>
<comment type="caution">
    <text evidence="7">The sequence shown here is derived from an EMBL/GenBank/DDBJ whole genome shotgun (WGS) entry which is preliminary data.</text>
</comment>
<evidence type="ECO:0000313" key="8">
    <source>
        <dbReference type="Proteomes" id="UP001589747"/>
    </source>
</evidence>
<dbReference type="Proteomes" id="UP001589747">
    <property type="component" value="Unassembled WGS sequence"/>
</dbReference>
<dbReference type="PIRSF" id="PIRSF006648">
    <property type="entry name" value="DrrB"/>
    <property type="match status" value="1"/>
</dbReference>
<proteinExistence type="predicted"/>
<evidence type="ECO:0000256" key="3">
    <source>
        <dbReference type="ARBA" id="ARBA00022989"/>
    </source>
</evidence>
<accession>A0ABV5KKY6</accession>
<dbReference type="EMBL" id="JBHMDO010000015">
    <property type="protein sequence ID" value="MFB9325885.1"/>
    <property type="molecule type" value="Genomic_DNA"/>
</dbReference>
<keyword evidence="8" id="KW-1185">Reference proteome</keyword>
<name>A0ABV5KKY6_9BACL</name>
<evidence type="ECO:0000256" key="1">
    <source>
        <dbReference type="ARBA" id="ARBA00004141"/>
    </source>
</evidence>
<dbReference type="PANTHER" id="PTHR43229">
    <property type="entry name" value="NODULATION PROTEIN J"/>
    <property type="match status" value="1"/>
</dbReference>
<feature type="transmembrane region" description="Helical" evidence="5">
    <location>
        <begin position="25"/>
        <end position="45"/>
    </location>
</feature>
<dbReference type="RefSeq" id="WP_377492567.1">
    <property type="nucleotide sequence ID" value="NZ_JBHMDO010000015.1"/>
</dbReference>
<sequence>MNGTMTALVAQVKAELLRTVRNRRFVIFTIIMPAVFYFIFTGTVGGSVQVGGTDWKAYYLMSMTVYGVVGASVTSLAVRFSRERAQGWHRLVRITPLPGYAQVVAKLVSQGVLNLFTIVFLFLLGALVKDVELTAGQWIESGLWIWLGGFAFMSLGTLLGTIRNVDLVQVVSNLVYMAMSVAGGLWMPTETMPKLMRDIAEALPTNRLGQGAWRIVAGGAVEWASIAILAAYVIVFMLVSSYIIKKQEAV</sequence>
<reference evidence="7 8" key="1">
    <citation type="submission" date="2024-09" db="EMBL/GenBank/DDBJ databases">
        <authorList>
            <person name="Sun Q."/>
            <person name="Mori K."/>
        </authorList>
    </citation>
    <scope>NUCLEOTIDE SEQUENCE [LARGE SCALE GENOMIC DNA]</scope>
    <source>
        <strain evidence="7 8">TISTR 2452</strain>
    </source>
</reference>
<dbReference type="Pfam" id="PF12698">
    <property type="entry name" value="ABC2_membrane_3"/>
    <property type="match status" value="1"/>
</dbReference>
<feature type="transmembrane region" description="Helical" evidence="5">
    <location>
        <begin position="143"/>
        <end position="160"/>
    </location>
</feature>
<keyword evidence="3 5" id="KW-1133">Transmembrane helix</keyword>
<evidence type="ECO:0000313" key="7">
    <source>
        <dbReference type="EMBL" id="MFB9325885.1"/>
    </source>
</evidence>
<evidence type="ECO:0000259" key="6">
    <source>
        <dbReference type="Pfam" id="PF12698"/>
    </source>
</evidence>
<dbReference type="PANTHER" id="PTHR43229:SF2">
    <property type="entry name" value="NODULATION PROTEIN J"/>
    <property type="match status" value="1"/>
</dbReference>
<feature type="transmembrane region" description="Helical" evidence="5">
    <location>
        <begin position="167"/>
        <end position="187"/>
    </location>
</feature>
<feature type="domain" description="ABC-2 type transporter transmembrane" evidence="6">
    <location>
        <begin position="55"/>
        <end position="241"/>
    </location>
</feature>
<evidence type="ECO:0000256" key="5">
    <source>
        <dbReference type="SAM" id="Phobius"/>
    </source>
</evidence>
<gene>
    <name evidence="7" type="ORF">ACFFSY_08085</name>
</gene>